<dbReference type="Pfam" id="PF07690">
    <property type="entry name" value="MFS_1"/>
    <property type="match status" value="1"/>
</dbReference>
<feature type="transmembrane region" description="Helical" evidence="10">
    <location>
        <begin position="324"/>
        <end position="342"/>
    </location>
</feature>
<feature type="transmembrane region" description="Helical" evidence="10">
    <location>
        <begin position="207"/>
        <end position="228"/>
    </location>
</feature>
<dbReference type="AlphaFoldDB" id="A0AAJ0D052"/>
<evidence type="ECO:0000256" key="2">
    <source>
        <dbReference type="ARBA" id="ARBA00022448"/>
    </source>
</evidence>
<evidence type="ECO:0000256" key="5">
    <source>
        <dbReference type="ARBA" id="ARBA00022989"/>
    </source>
</evidence>
<dbReference type="EMBL" id="JASWJB010000012">
    <property type="protein sequence ID" value="KAK2612770.1"/>
    <property type="molecule type" value="Genomic_DNA"/>
</dbReference>
<dbReference type="FunFam" id="1.20.1250.20:FF:000011">
    <property type="entry name" value="MFS multidrug transporter, putative"/>
    <property type="match status" value="1"/>
</dbReference>
<dbReference type="Gene3D" id="1.20.1250.20">
    <property type="entry name" value="MFS general substrate transporter like domains"/>
    <property type="match status" value="1"/>
</dbReference>
<dbReference type="Proteomes" id="UP001251528">
    <property type="component" value="Unassembled WGS sequence"/>
</dbReference>
<evidence type="ECO:0000256" key="7">
    <source>
        <dbReference type="ARBA" id="ARBA00023180"/>
    </source>
</evidence>
<evidence type="ECO:0000256" key="1">
    <source>
        <dbReference type="ARBA" id="ARBA00004651"/>
    </source>
</evidence>
<gene>
    <name evidence="12" type="ORF">QQS21_001221</name>
</gene>
<feature type="compositionally biased region" description="Gly residues" evidence="9">
    <location>
        <begin position="557"/>
        <end position="566"/>
    </location>
</feature>
<feature type="transmembrane region" description="Helical" evidence="10">
    <location>
        <begin position="179"/>
        <end position="201"/>
    </location>
</feature>
<feature type="transmembrane region" description="Helical" evidence="10">
    <location>
        <begin position="146"/>
        <end position="167"/>
    </location>
</feature>
<dbReference type="InterPro" id="IPR036259">
    <property type="entry name" value="MFS_trans_sf"/>
</dbReference>
<feature type="transmembrane region" description="Helical" evidence="10">
    <location>
        <begin position="455"/>
        <end position="481"/>
    </location>
</feature>
<evidence type="ECO:0000256" key="9">
    <source>
        <dbReference type="SAM" id="MobiDB-lite"/>
    </source>
</evidence>
<evidence type="ECO:0000256" key="4">
    <source>
        <dbReference type="ARBA" id="ARBA00022692"/>
    </source>
</evidence>
<protein>
    <recommendedName>
        <fullName evidence="11">Major facilitator superfamily (MFS) profile domain-containing protein</fullName>
    </recommendedName>
</protein>
<keyword evidence="7" id="KW-0325">Glycoprotein</keyword>
<dbReference type="InterPro" id="IPR020846">
    <property type="entry name" value="MFS_dom"/>
</dbReference>
<proteinExistence type="inferred from homology"/>
<keyword evidence="4 10" id="KW-0812">Transmembrane</keyword>
<evidence type="ECO:0000256" key="10">
    <source>
        <dbReference type="SAM" id="Phobius"/>
    </source>
</evidence>
<comment type="caution">
    <text evidence="12">The sequence shown here is derived from an EMBL/GenBank/DDBJ whole genome shotgun (WGS) entry which is preliminary data.</text>
</comment>
<comment type="subcellular location">
    <subcellularLocation>
        <location evidence="1">Cell membrane</location>
        <topology evidence="1">Multi-pass membrane protein</topology>
    </subcellularLocation>
</comment>
<accession>A0AAJ0D052</accession>
<feature type="transmembrane region" description="Helical" evidence="10">
    <location>
        <begin position="121"/>
        <end position="140"/>
    </location>
</feature>
<feature type="compositionally biased region" description="Basic and acidic residues" evidence="9">
    <location>
        <begin position="529"/>
        <end position="542"/>
    </location>
</feature>
<dbReference type="CDD" id="cd17323">
    <property type="entry name" value="MFS_Tpo1_MDR_like"/>
    <property type="match status" value="1"/>
</dbReference>
<keyword evidence="3" id="KW-1003">Cell membrane</keyword>
<organism evidence="12 13">
    <name type="scientific">Conoideocrella luteorostrata</name>
    <dbReference type="NCBI Taxonomy" id="1105319"/>
    <lineage>
        <taxon>Eukaryota</taxon>
        <taxon>Fungi</taxon>
        <taxon>Dikarya</taxon>
        <taxon>Ascomycota</taxon>
        <taxon>Pezizomycotina</taxon>
        <taxon>Sordariomycetes</taxon>
        <taxon>Hypocreomycetidae</taxon>
        <taxon>Hypocreales</taxon>
        <taxon>Clavicipitaceae</taxon>
        <taxon>Conoideocrella</taxon>
    </lineage>
</organism>
<feature type="transmembrane region" description="Helical" evidence="10">
    <location>
        <begin position="53"/>
        <end position="70"/>
    </location>
</feature>
<dbReference type="SUPFAM" id="SSF103473">
    <property type="entry name" value="MFS general substrate transporter"/>
    <property type="match status" value="1"/>
</dbReference>
<comment type="similarity">
    <text evidence="8">Belongs to the major facilitator superfamily. DHA1 family. Polyamines/proton antiporter (TC 2.A.1.2.16) subfamily.</text>
</comment>
<dbReference type="InterPro" id="IPR011701">
    <property type="entry name" value="MFS"/>
</dbReference>
<keyword evidence="6 10" id="KW-0472">Membrane</keyword>
<keyword evidence="13" id="KW-1185">Reference proteome</keyword>
<feature type="compositionally biased region" description="Basic and acidic residues" evidence="9">
    <location>
        <begin position="498"/>
        <end position="508"/>
    </location>
</feature>
<feature type="transmembrane region" description="Helical" evidence="10">
    <location>
        <begin position="367"/>
        <end position="386"/>
    </location>
</feature>
<keyword evidence="5 10" id="KW-1133">Transmembrane helix</keyword>
<dbReference type="GO" id="GO:0022857">
    <property type="term" value="F:transmembrane transporter activity"/>
    <property type="evidence" value="ECO:0007669"/>
    <property type="project" value="InterPro"/>
</dbReference>
<evidence type="ECO:0000313" key="13">
    <source>
        <dbReference type="Proteomes" id="UP001251528"/>
    </source>
</evidence>
<dbReference type="PANTHER" id="PTHR23502:SF186">
    <property type="entry name" value="MAJOR FACILITATOR SUPERFAMILY (MFS) PROFILE DOMAIN-CONTAINING PROTEIN"/>
    <property type="match status" value="1"/>
</dbReference>
<feature type="region of interest" description="Disordered" evidence="9">
    <location>
        <begin position="496"/>
        <end position="566"/>
    </location>
</feature>
<evidence type="ECO:0000256" key="3">
    <source>
        <dbReference type="ARBA" id="ARBA00022475"/>
    </source>
</evidence>
<dbReference type="GO" id="GO:0005886">
    <property type="term" value="C:plasma membrane"/>
    <property type="evidence" value="ECO:0007669"/>
    <property type="project" value="UniProtKB-SubCell"/>
</dbReference>
<evidence type="ECO:0000256" key="6">
    <source>
        <dbReference type="ARBA" id="ARBA00023136"/>
    </source>
</evidence>
<dbReference type="PROSITE" id="PS50850">
    <property type="entry name" value="MFS"/>
    <property type="match status" value="1"/>
</dbReference>
<name>A0AAJ0D052_9HYPO</name>
<sequence length="566" mass="61993">MGLTRFLSRPVNKPYRTKNLDHSAPPFVNDKGLIDFQENDIENPQNWSTTRRIFVTISAVMLVMNATFASSAPSGCLPSIAKDFGISDEAAALTITLFLLGYCAGPLLFAPLSELYGRRWIFYISFTMYIAFNFLCAFAPNFGSLLVGRFLTGTLVSAPLSNAPGVLADLWNPLERANAMALFSTMVWIGPALGPVVAGFLELKKDWHWAFYVLLWLGAGTWILMLTIPETHAPTILIHKAKRVRKAQIPGYEDIKAPAEAEDRTIKGVFTVALTRPWIILFDPISFLCAIYLAVVYTLLYMLFSIYPIVFQERRGWNSGVGELPLTGTIVGAIAGGLIVLYDTRRRTGKIERGELKAENMEPEDRLPLAMFGGISFAASMFWFAWTAEFISIHWIVPTIAGGFLSASMLLIFVAYLNYLVDVYLMYAASAIAANTIARSACGAAAPLFTSQMFHALGVGGGGSLVAGVATLLAVVPFIFYKYGKSIRIRSKFAPTPAKEERRVRDEEAIPTDYTTPDPSENESATDVDSFHELERAEKRENSNPSRAGGSVPTEPGPGGEKAGPA</sequence>
<evidence type="ECO:0000256" key="8">
    <source>
        <dbReference type="ARBA" id="ARBA00038459"/>
    </source>
</evidence>
<reference evidence="12" key="1">
    <citation type="submission" date="2023-06" db="EMBL/GenBank/DDBJ databases">
        <title>Conoideocrella luteorostrata (Hypocreales: Clavicipitaceae), a potential biocontrol fungus for elongate hemlock scale in United States Christmas tree production areas.</title>
        <authorList>
            <person name="Barrett H."/>
            <person name="Lovett B."/>
            <person name="Macias A.M."/>
            <person name="Stajich J.E."/>
            <person name="Kasson M.T."/>
        </authorList>
    </citation>
    <scope>NUCLEOTIDE SEQUENCE</scope>
    <source>
        <strain evidence="12">ARSEF 14590</strain>
    </source>
</reference>
<dbReference type="PANTHER" id="PTHR23502">
    <property type="entry name" value="MAJOR FACILITATOR SUPERFAMILY"/>
    <property type="match status" value="1"/>
</dbReference>
<feature type="domain" description="Major facilitator superfamily (MFS) profile" evidence="11">
    <location>
        <begin position="51"/>
        <end position="485"/>
    </location>
</feature>
<feature type="transmembrane region" description="Helical" evidence="10">
    <location>
        <begin position="392"/>
        <end position="417"/>
    </location>
</feature>
<evidence type="ECO:0000313" key="12">
    <source>
        <dbReference type="EMBL" id="KAK2612770.1"/>
    </source>
</evidence>
<evidence type="ECO:0000259" key="11">
    <source>
        <dbReference type="PROSITE" id="PS50850"/>
    </source>
</evidence>
<keyword evidence="2" id="KW-0813">Transport</keyword>
<feature type="transmembrane region" description="Helical" evidence="10">
    <location>
        <begin position="285"/>
        <end position="304"/>
    </location>
</feature>
<feature type="transmembrane region" description="Helical" evidence="10">
    <location>
        <begin position="90"/>
        <end position="109"/>
    </location>
</feature>
<feature type="transmembrane region" description="Helical" evidence="10">
    <location>
        <begin position="424"/>
        <end position="449"/>
    </location>
</feature>